<evidence type="ECO:0000256" key="1">
    <source>
        <dbReference type="SAM" id="MobiDB-lite"/>
    </source>
</evidence>
<dbReference type="Proteomes" id="UP001183817">
    <property type="component" value="Unassembled WGS sequence"/>
</dbReference>
<feature type="compositionally biased region" description="Basic and acidic residues" evidence="1">
    <location>
        <begin position="92"/>
        <end position="128"/>
    </location>
</feature>
<feature type="region of interest" description="Disordered" evidence="1">
    <location>
        <begin position="234"/>
        <end position="304"/>
    </location>
</feature>
<comment type="caution">
    <text evidence="2">The sequence shown here is derived from an EMBL/GenBank/DDBJ whole genome shotgun (WGS) entry which is preliminary data.</text>
</comment>
<gene>
    <name evidence="2" type="ORF">J2S64_000007</name>
</gene>
<reference evidence="2 3" key="1">
    <citation type="submission" date="2023-07" db="EMBL/GenBank/DDBJ databases">
        <title>Sequencing the genomes of 1000 actinobacteria strains.</title>
        <authorList>
            <person name="Klenk H.-P."/>
        </authorList>
    </citation>
    <scope>NUCLEOTIDE SEQUENCE [LARGE SCALE GENOMIC DNA]</scope>
    <source>
        <strain evidence="2 3">DSM 20167</strain>
    </source>
</reference>
<evidence type="ECO:0000313" key="3">
    <source>
        <dbReference type="Proteomes" id="UP001183817"/>
    </source>
</evidence>
<proteinExistence type="predicted"/>
<keyword evidence="3" id="KW-1185">Reference proteome</keyword>
<protein>
    <submittedName>
        <fullName evidence="2">Gas vesicle protein</fullName>
    </submittedName>
</protein>
<dbReference type="EMBL" id="JAVDYI010000001">
    <property type="protein sequence ID" value="MDR7356316.1"/>
    <property type="molecule type" value="Genomic_DNA"/>
</dbReference>
<sequence>MSENDFNAAYPPEGNMGNAGRVPPPKTGGHNVQAHRNDPVSEPFETGDPIVPPEPLLPPDLGGPSTAGGDAKVSGAPVVGAPQPGSTSGKSQEAKVQARELAEDGKESAKHVGQAAKREAESVLDDAKKQTSNLLDELGSDVKAQTAVAQEKVSTNLRQISDELRSMVQSSDASGTASNLVAQAARYSGDAAQWLGNKEPGDILHEVKDFARRRPGAFLGIALGAGLLAGRITRNAGSGPDASEKSRASTAQIPEMGEPRDVSPLPPTVNQTMGSGAIGGTGIDPGVEYYPPTGRRSEQGFSGS</sequence>
<dbReference type="RefSeq" id="WP_310287010.1">
    <property type="nucleotide sequence ID" value="NZ_BAAAWO010000001.1"/>
</dbReference>
<name>A0ABU2BD81_9MICC</name>
<organism evidence="2 3">
    <name type="scientific">Paeniglutamicibacter sulfureus</name>
    <dbReference type="NCBI Taxonomy" id="43666"/>
    <lineage>
        <taxon>Bacteria</taxon>
        <taxon>Bacillati</taxon>
        <taxon>Actinomycetota</taxon>
        <taxon>Actinomycetes</taxon>
        <taxon>Micrococcales</taxon>
        <taxon>Micrococcaceae</taxon>
        <taxon>Paeniglutamicibacter</taxon>
    </lineage>
</organism>
<feature type="region of interest" description="Disordered" evidence="1">
    <location>
        <begin position="1"/>
        <end position="128"/>
    </location>
</feature>
<evidence type="ECO:0000313" key="2">
    <source>
        <dbReference type="EMBL" id="MDR7356316.1"/>
    </source>
</evidence>
<accession>A0ABU2BD81</accession>